<dbReference type="InterPro" id="IPR050322">
    <property type="entry name" value="Fe-S_cluster_asmbl/transfer"/>
</dbReference>
<dbReference type="AlphaFoldDB" id="A0A538U6X9"/>
<name>A0A538U6X9_UNCEI</name>
<dbReference type="InterPro" id="IPR035903">
    <property type="entry name" value="HesB-like_dom_sf"/>
</dbReference>
<dbReference type="InterPro" id="IPR016092">
    <property type="entry name" value="ATAP"/>
</dbReference>
<proteinExistence type="inferred from homology"/>
<organism evidence="3 4">
    <name type="scientific">Eiseniibacteriota bacterium</name>
    <dbReference type="NCBI Taxonomy" id="2212470"/>
    <lineage>
        <taxon>Bacteria</taxon>
        <taxon>Candidatus Eiseniibacteriota</taxon>
    </lineage>
</organism>
<comment type="caution">
    <text evidence="3">The sequence shown here is derived from an EMBL/GenBank/DDBJ whole genome shotgun (WGS) entry which is preliminary data.</text>
</comment>
<dbReference type="InterPro" id="IPR000361">
    <property type="entry name" value="ATAP_core_dom"/>
</dbReference>
<gene>
    <name evidence="3" type="ORF">E6K80_05030</name>
</gene>
<dbReference type="InterPro" id="IPR017870">
    <property type="entry name" value="FeS_cluster_insertion_CS"/>
</dbReference>
<comment type="similarity">
    <text evidence="1">Belongs to the HesB/IscA family.</text>
</comment>
<dbReference type="PROSITE" id="PS01152">
    <property type="entry name" value="HESB"/>
    <property type="match status" value="1"/>
</dbReference>
<dbReference type="Proteomes" id="UP000319836">
    <property type="component" value="Unassembled WGS sequence"/>
</dbReference>
<dbReference type="GO" id="GO:0051537">
    <property type="term" value="F:2 iron, 2 sulfur cluster binding"/>
    <property type="evidence" value="ECO:0007669"/>
    <property type="project" value="TreeGrafter"/>
</dbReference>
<dbReference type="SUPFAM" id="SSF89360">
    <property type="entry name" value="HesB-like domain"/>
    <property type="match status" value="1"/>
</dbReference>
<evidence type="ECO:0000259" key="2">
    <source>
        <dbReference type="Pfam" id="PF01521"/>
    </source>
</evidence>
<dbReference type="Gene3D" id="2.60.300.12">
    <property type="entry name" value="HesB-like domain"/>
    <property type="match status" value="1"/>
</dbReference>
<sequence length="107" mass="11455">MINFTPIAAQKVKDLLTQRGTPDIGLRLGVRGGGCSGNSYFMEFCEAEAPGDELMESNGIRLYIDLKSAVLLGGTEVDYVEGLMGAGFKFNNPNVRHSCACGESFSV</sequence>
<evidence type="ECO:0000313" key="4">
    <source>
        <dbReference type="Proteomes" id="UP000319836"/>
    </source>
</evidence>
<accession>A0A538U6X9</accession>
<dbReference type="NCBIfam" id="TIGR00049">
    <property type="entry name" value="iron-sulfur cluster assembly accessory protein"/>
    <property type="match status" value="1"/>
</dbReference>
<dbReference type="PANTHER" id="PTHR10072">
    <property type="entry name" value="IRON-SULFUR CLUSTER ASSEMBLY PROTEIN"/>
    <property type="match status" value="1"/>
</dbReference>
<dbReference type="PANTHER" id="PTHR10072:SF41">
    <property type="entry name" value="IRON-SULFUR CLUSTER ASSEMBLY 1 HOMOLOG, MITOCHONDRIAL"/>
    <property type="match status" value="1"/>
</dbReference>
<evidence type="ECO:0000313" key="3">
    <source>
        <dbReference type="EMBL" id="TMQ71627.1"/>
    </source>
</evidence>
<reference evidence="3 4" key="1">
    <citation type="journal article" date="2019" name="Nat. Microbiol.">
        <title>Mediterranean grassland soil C-N compound turnover is dependent on rainfall and depth, and is mediated by genomically divergent microorganisms.</title>
        <authorList>
            <person name="Diamond S."/>
            <person name="Andeer P.F."/>
            <person name="Li Z."/>
            <person name="Crits-Christoph A."/>
            <person name="Burstein D."/>
            <person name="Anantharaman K."/>
            <person name="Lane K.R."/>
            <person name="Thomas B.C."/>
            <person name="Pan C."/>
            <person name="Northen T.R."/>
            <person name="Banfield J.F."/>
        </authorList>
    </citation>
    <scope>NUCLEOTIDE SEQUENCE [LARGE SCALE GENOMIC DNA]</scope>
    <source>
        <strain evidence="3">WS_10</strain>
    </source>
</reference>
<dbReference type="EMBL" id="VBPA01000111">
    <property type="protein sequence ID" value="TMQ71627.1"/>
    <property type="molecule type" value="Genomic_DNA"/>
</dbReference>
<feature type="domain" description="Core" evidence="2">
    <location>
        <begin position="2"/>
        <end position="102"/>
    </location>
</feature>
<protein>
    <submittedName>
        <fullName evidence="3">Iron-sulfur cluster assembly accessory protein</fullName>
    </submittedName>
</protein>
<evidence type="ECO:0000256" key="1">
    <source>
        <dbReference type="ARBA" id="ARBA00006718"/>
    </source>
</evidence>
<dbReference type="Pfam" id="PF01521">
    <property type="entry name" value="Fe-S_biosyn"/>
    <property type="match status" value="1"/>
</dbReference>
<dbReference type="GO" id="GO:0005737">
    <property type="term" value="C:cytoplasm"/>
    <property type="evidence" value="ECO:0007669"/>
    <property type="project" value="TreeGrafter"/>
</dbReference>
<dbReference type="GO" id="GO:0016226">
    <property type="term" value="P:iron-sulfur cluster assembly"/>
    <property type="evidence" value="ECO:0007669"/>
    <property type="project" value="InterPro"/>
</dbReference>